<dbReference type="CDD" id="cd00038">
    <property type="entry name" value="CAP_ED"/>
    <property type="match status" value="1"/>
</dbReference>
<dbReference type="SMART" id="SM00419">
    <property type="entry name" value="HTH_CRP"/>
    <property type="match status" value="1"/>
</dbReference>
<keyword evidence="2" id="KW-0238">DNA-binding</keyword>
<dbReference type="InterPro" id="IPR014710">
    <property type="entry name" value="RmlC-like_jellyroll"/>
</dbReference>
<evidence type="ECO:0000256" key="1">
    <source>
        <dbReference type="ARBA" id="ARBA00023015"/>
    </source>
</evidence>
<evidence type="ECO:0000259" key="4">
    <source>
        <dbReference type="PROSITE" id="PS51063"/>
    </source>
</evidence>
<sequence>MKKDIEQFIDKFKKFNLSKEDLDTVSSNVKIMEFKKGDDVIVDKNSCQGFIYVLKGNLRAYAISTTGKEITVFNLNSGDECILCANCMTDNLQLELNLQANKDTKILLLHSSYFSVLKDKYPSIASFVVELLSIRLASAIKVMTQALFTPITQRIIDFLKQNATNNQIQITHEILASHLGTAREVVSRILKDIEKENLIKLERGKIIILNL</sequence>
<evidence type="ECO:0000313" key="5">
    <source>
        <dbReference type="EMBL" id="ARQ97282.1"/>
    </source>
</evidence>
<dbReference type="Gene3D" id="2.60.120.10">
    <property type="entry name" value="Jelly Rolls"/>
    <property type="match status" value="1"/>
</dbReference>
<gene>
    <name evidence="5" type="ORF">CLAN_0533</name>
</gene>
<dbReference type="Pfam" id="PF13545">
    <property type="entry name" value="HTH_Crp_2"/>
    <property type="match status" value="1"/>
</dbReference>
<dbReference type="InterPro" id="IPR012318">
    <property type="entry name" value="HTH_CRP"/>
</dbReference>
<feature type="domain" description="HTH crp-type" evidence="4">
    <location>
        <begin position="149"/>
        <end position="211"/>
    </location>
</feature>
<dbReference type="PRINTS" id="PR00034">
    <property type="entry name" value="HTHCRP"/>
</dbReference>
<accession>A0A1X9SM22</accession>
<keyword evidence="1" id="KW-0805">Transcription regulation</keyword>
<reference evidence="6" key="1">
    <citation type="journal article" date="2017" name="Genome Biol. Evol.">
        <title>Comparative Genomic Analysis Identifies a Campylobacter Clade Deficient in Selenium Metabolism.</title>
        <authorList>
            <person name="Miller W.G."/>
            <person name="Yee E."/>
            <person name="Lopes B.S."/>
            <person name="Chapman M.H."/>
            <person name="Huynh S."/>
            <person name="Bono J.L."/>
            <person name="Parker C.T."/>
            <person name="Strachan N.J.C."/>
            <person name="Forbes K.J."/>
        </authorList>
    </citation>
    <scope>NUCLEOTIDE SEQUENCE [LARGE SCALE GENOMIC DNA]</scope>
    <source>
        <strain evidence="6">NCTC 13004</strain>
    </source>
</reference>
<proteinExistence type="predicted"/>
<dbReference type="RefSeq" id="WP_086224836.1">
    <property type="nucleotide sequence ID" value="NZ_CP015578.1"/>
</dbReference>
<dbReference type="InterPro" id="IPR018490">
    <property type="entry name" value="cNMP-bd_dom_sf"/>
</dbReference>
<dbReference type="SUPFAM" id="SSF51206">
    <property type="entry name" value="cAMP-binding domain-like"/>
    <property type="match status" value="1"/>
</dbReference>
<dbReference type="SUPFAM" id="SSF46785">
    <property type="entry name" value="Winged helix' DNA-binding domain"/>
    <property type="match status" value="1"/>
</dbReference>
<keyword evidence="3" id="KW-0804">Transcription</keyword>
<dbReference type="Proteomes" id="UP000202031">
    <property type="component" value="Chromosome"/>
</dbReference>
<dbReference type="PROSITE" id="PS51063">
    <property type="entry name" value="HTH_CRP_2"/>
    <property type="match status" value="1"/>
</dbReference>
<dbReference type="KEGG" id="clx:CLAN_0533"/>
<evidence type="ECO:0000256" key="2">
    <source>
        <dbReference type="ARBA" id="ARBA00023125"/>
    </source>
</evidence>
<dbReference type="GeneID" id="46921006"/>
<dbReference type="GO" id="GO:0006355">
    <property type="term" value="P:regulation of DNA-templated transcription"/>
    <property type="evidence" value="ECO:0007669"/>
    <property type="project" value="InterPro"/>
</dbReference>
<dbReference type="InterPro" id="IPR000595">
    <property type="entry name" value="cNMP-bd_dom"/>
</dbReference>
<evidence type="ECO:0000256" key="3">
    <source>
        <dbReference type="ARBA" id="ARBA00023163"/>
    </source>
</evidence>
<dbReference type="InterPro" id="IPR036390">
    <property type="entry name" value="WH_DNA-bd_sf"/>
</dbReference>
<dbReference type="InterPro" id="IPR036388">
    <property type="entry name" value="WH-like_DNA-bd_sf"/>
</dbReference>
<name>A0A1X9SM22_9BACT</name>
<dbReference type="EMBL" id="CP015578">
    <property type="protein sequence ID" value="ARQ97282.1"/>
    <property type="molecule type" value="Genomic_DNA"/>
</dbReference>
<protein>
    <submittedName>
        <fullName evidence="5">Transcriptional regulator, Crp family</fullName>
    </submittedName>
</protein>
<dbReference type="Gene3D" id="1.10.10.10">
    <property type="entry name" value="Winged helix-like DNA-binding domain superfamily/Winged helix DNA-binding domain"/>
    <property type="match status" value="1"/>
</dbReference>
<dbReference type="AlphaFoldDB" id="A0A1X9SM22"/>
<organism evidence="5 6">
    <name type="scientific">Campylobacter lanienae NCTC 13004</name>
    <dbReference type="NCBI Taxonomy" id="1031753"/>
    <lineage>
        <taxon>Bacteria</taxon>
        <taxon>Pseudomonadati</taxon>
        <taxon>Campylobacterota</taxon>
        <taxon>Epsilonproteobacteria</taxon>
        <taxon>Campylobacterales</taxon>
        <taxon>Campylobacteraceae</taxon>
        <taxon>Campylobacter</taxon>
    </lineage>
</organism>
<evidence type="ECO:0000313" key="6">
    <source>
        <dbReference type="Proteomes" id="UP000202031"/>
    </source>
</evidence>
<dbReference type="GO" id="GO:0003677">
    <property type="term" value="F:DNA binding"/>
    <property type="evidence" value="ECO:0007669"/>
    <property type="project" value="UniProtKB-KW"/>
</dbReference>